<organism evidence="4 5">
    <name type="scientific">Oryzihumus leptocrescens</name>
    <dbReference type="NCBI Taxonomy" id="297536"/>
    <lineage>
        <taxon>Bacteria</taxon>
        <taxon>Bacillati</taxon>
        <taxon>Actinomycetota</taxon>
        <taxon>Actinomycetes</taxon>
        <taxon>Micrococcales</taxon>
        <taxon>Intrasporangiaceae</taxon>
        <taxon>Oryzihumus</taxon>
    </lineage>
</organism>
<proteinExistence type="predicted"/>
<dbReference type="GO" id="GO:0005737">
    <property type="term" value="C:cytoplasm"/>
    <property type="evidence" value="ECO:0007669"/>
    <property type="project" value="TreeGrafter"/>
</dbReference>
<evidence type="ECO:0000256" key="3">
    <source>
        <dbReference type="SAM" id="MobiDB-lite"/>
    </source>
</evidence>
<feature type="binding site" evidence="2">
    <location>
        <begin position="8"/>
        <end position="15"/>
    </location>
    <ligand>
        <name>substrate</name>
    </ligand>
</feature>
<comment type="caution">
    <text evidence="4">The sequence shown here is derived from an EMBL/GenBank/DDBJ whole genome shotgun (WGS) entry which is preliminary data.</text>
</comment>
<dbReference type="EMBL" id="VFOQ01000001">
    <property type="protein sequence ID" value="TQL60275.1"/>
    <property type="molecule type" value="Genomic_DNA"/>
</dbReference>
<feature type="binding site" evidence="2">
    <location>
        <begin position="84"/>
        <end position="87"/>
    </location>
    <ligand>
        <name>substrate</name>
    </ligand>
</feature>
<dbReference type="NCBIfam" id="TIGR03848">
    <property type="entry name" value="MSMEG_4193"/>
    <property type="match status" value="1"/>
</dbReference>
<feature type="active site" description="Proton donor/acceptor" evidence="1">
    <location>
        <position position="84"/>
    </location>
</feature>
<dbReference type="InterPro" id="IPR022492">
    <property type="entry name" value="Phosphomutase_MSMEG4193_put"/>
</dbReference>
<feature type="compositionally biased region" description="Gly residues" evidence="3">
    <location>
        <begin position="236"/>
        <end position="245"/>
    </location>
</feature>
<feature type="active site" description="Tele-phosphohistidine intermediate" evidence="1">
    <location>
        <position position="9"/>
    </location>
</feature>
<feature type="binding site" evidence="2">
    <location>
        <position position="59"/>
    </location>
    <ligand>
        <name>substrate</name>
    </ligand>
</feature>
<keyword evidence="5" id="KW-1185">Reference proteome</keyword>
<dbReference type="PANTHER" id="PTHR48100">
    <property type="entry name" value="BROAD-SPECIFICITY PHOSPHATASE YOR283W-RELATED"/>
    <property type="match status" value="1"/>
</dbReference>
<name>A0A542ZIW4_9MICO</name>
<reference evidence="4 5" key="1">
    <citation type="submission" date="2019-06" db="EMBL/GenBank/DDBJ databases">
        <title>Sequencing the genomes of 1000 actinobacteria strains.</title>
        <authorList>
            <person name="Klenk H.-P."/>
        </authorList>
    </citation>
    <scope>NUCLEOTIDE SEQUENCE [LARGE SCALE GENOMIC DNA]</scope>
    <source>
        <strain evidence="4 5">DSM 18082</strain>
    </source>
</reference>
<dbReference type="SMART" id="SM00855">
    <property type="entry name" value="PGAM"/>
    <property type="match status" value="1"/>
</dbReference>
<evidence type="ECO:0000313" key="4">
    <source>
        <dbReference type="EMBL" id="TQL60275.1"/>
    </source>
</evidence>
<dbReference type="Pfam" id="PF00300">
    <property type="entry name" value="His_Phos_1"/>
    <property type="match status" value="1"/>
</dbReference>
<dbReference type="InterPro" id="IPR029033">
    <property type="entry name" value="His_PPase_superfam"/>
</dbReference>
<protein>
    <submittedName>
        <fullName evidence="4">Putative phosphomutase (TIGR03848 family)</fullName>
    </submittedName>
</protein>
<dbReference type="Proteomes" id="UP000319514">
    <property type="component" value="Unassembled WGS sequence"/>
</dbReference>
<dbReference type="Gene3D" id="3.40.50.1240">
    <property type="entry name" value="Phosphoglycerate mutase-like"/>
    <property type="match status" value="1"/>
</dbReference>
<dbReference type="PANTHER" id="PTHR48100:SF2">
    <property type="entry name" value="CONSERVED PROTEIN"/>
    <property type="match status" value="1"/>
</dbReference>
<dbReference type="SUPFAM" id="SSF53254">
    <property type="entry name" value="Phosphoglycerate mutase-like"/>
    <property type="match status" value="1"/>
</dbReference>
<dbReference type="OrthoDB" id="4120859at2"/>
<evidence type="ECO:0000256" key="2">
    <source>
        <dbReference type="PIRSR" id="PIRSR613078-2"/>
    </source>
</evidence>
<dbReference type="GO" id="GO:0016791">
    <property type="term" value="F:phosphatase activity"/>
    <property type="evidence" value="ECO:0007669"/>
    <property type="project" value="TreeGrafter"/>
</dbReference>
<dbReference type="InterPro" id="IPR013078">
    <property type="entry name" value="His_Pase_superF_clade-1"/>
</dbReference>
<dbReference type="RefSeq" id="WP_141788196.1">
    <property type="nucleotide sequence ID" value="NZ_BAAAKX010000021.1"/>
</dbReference>
<feature type="region of interest" description="Disordered" evidence="3">
    <location>
        <begin position="211"/>
        <end position="245"/>
    </location>
</feature>
<dbReference type="InterPro" id="IPR050275">
    <property type="entry name" value="PGM_Phosphatase"/>
</dbReference>
<evidence type="ECO:0000313" key="5">
    <source>
        <dbReference type="Proteomes" id="UP000319514"/>
    </source>
</evidence>
<dbReference type="CDD" id="cd07067">
    <property type="entry name" value="HP_PGM_like"/>
    <property type="match status" value="1"/>
</dbReference>
<gene>
    <name evidence="4" type="ORF">FB474_1659</name>
</gene>
<evidence type="ECO:0000256" key="1">
    <source>
        <dbReference type="PIRSR" id="PIRSR613078-1"/>
    </source>
</evidence>
<accession>A0A542ZIW4</accession>
<sequence>MPICLLVRHGRTTANASGTLAGWTPGVGLDDVGRQQARDLALRLREVPVVRLVSSPLQRCQETAKELLEVMDGVALDVEDALGECRYGAWTGGRLQDLAQEPLWRVVQDQPSAARFPDGEEFPGESIAQMQHRAVEAVRAVDAAVEQAHGPDALWLLVSHGDVIKSVLADAAGTHLDHFQRIVVDPASLSVVRYTARRPFVLRVNDAGADLRSIVPPPRPESADDEDRPDTTGDAAVGGGAGGAD</sequence>
<dbReference type="AlphaFoldDB" id="A0A542ZIW4"/>